<organism evidence="2 3">
    <name type="scientific">Cadophora malorum</name>
    <dbReference type="NCBI Taxonomy" id="108018"/>
    <lineage>
        <taxon>Eukaryota</taxon>
        <taxon>Fungi</taxon>
        <taxon>Dikarya</taxon>
        <taxon>Ascomycota</taxon>
        <taxon>Pezizomycotina</taxon>
        <taxon>Leotiomycetes</taxon>
        <taxon>Helotiales</taxon>
        <taxon>Ploettnerulaceae</taxon>
        <taxon>Cadophora</taxon>
    </lineage>
</organism>
<dbReference type="OrthoDB" id="545169at2759"/>
<sequence>MPLPSPKYFSDGIAMERMGALQNTPETQTAVETKVRENAAVLEEAPFGYRPAIGFQAGRLLPPVAGPFYGLDMNTFPESTPLIPSSAERFEKHFERRSLGYSKLAGIEKPEDVLAFDKNEANIPKPNGLHPSTKMVQVPA</sequence>
<dbReference type="AlphaFoldDB" id="A0A8H7W982"/>
<name>A0A8H7W982_9HELO</name>
<evidence type="ECO:0000256" key="1">
    <source>
        <dbReference type="SAM" id="MobiDB-lite"/>
    </source>
</evidence>
<dbReference type="Proteomes" id="UP000664132">
    <property type="component" value="Unassembled WGS sequence"/>
</dbReference>
<dbReference type="EMBL" id="JAFJYH010000164">
    <property type="protein sequence ID" value="KAG4417103.1"/>
    <property type="molecule type" value="Genomic_DNA"/>
</dbReference>
<comment type="caution">
    <text evidence="2">The sequence shown here is derived from an EMBL/GenBank/DDBJ whole genome shotgun (WGS) entry which is preliminary data.</text>
</comment>
<protein>
    <submittedName>
        <fullName evidence="2">Uncharacterized protein</fullName>
    </submittedName>
</protein>
<proteinExistence type="predicted"/>
<accession>A0A8H7W982</accession>
<evidence type="ECO:0000313" key="2">
    <source>
        <dbReference type="EMBL" id="KAG4417103.1"/>
    </source>
</evidence>
<gene>
    <name evidence="2" type="ORF">IFR04_009739</name>
</gene>
<evidence type="ECO:0000313" key="3">
    <source>
        <dbReference type="Proteomes" id="UP000664132"/>
    </source>
</evidence>
<feature type="region of interest" description="Disordered" evidence="1">
    <location>
        <begin position="121"/>
        <end position="140"/>
    </location>
</feature>
<reference evidence="2" key="1">
    <citation type="submission" date="2021-02" db="EMBL/GenBank/DDBJ databases">
        <title>Genome sequence Cadophora malorum strain M34.</title>
        <authorList>
            <person name="Stefanovic E."/>
            <person name="Vu D."/>
            <person name="Scully C."/>
            <person name="Dijksterhuis J."/>
            <person name="Roader J."/>
            <person name="Houbraken J."/>
        </authorList>
    </citation>
    <scope>NUCLEOTIDE SEQUENCE</scope>
    <source>
        <strain evidence="2">M34</strain>
    </source>
</reference>
<keyword evidence="3" id="KW-1185">Reference proteome</keyword>